<proteinExistence type="predicted"/>
<evidence type="ECO:0000256" key="4">
    <source>
        <dbReference type="ARBA" id="ARBA00023163"/>
    </source>
</evidence>
<evidence type="ECO:0000256" key="5">
    <source>
        <dbReference type="ARBA" id="ARBA00023242"/>
    </source>
</evidence>
<dbReference type="EMBL" id="JAUUTY010000005">
    <property type="protein sequence ID" value="KAK1627505.1"/>
    <property type="molecule type" value="Genomic_DNA"/>
</dbReference>
<dbReference type="Proteomes" id="UP001231189">
    <property type="component" value="Unassembled WGS sequence"/>
</dbReference>
<dbReference type="GO" id="GO:0005634">
    <property type="term" value="C:nucleus"/>
    <property type="evidence" value="ECO:0007669"/>
    <property type="project" value="UniProtKB-SubCell"/>
</dbReference>
<comment type="caution">
    <text evidence="6">The sequence shown here is derived from an EMBL/GenBank/DDBJ whole genome shotgun (WGS) entry which is preliminary data.</text>
</comment>
<evidence type="ECO:0000256" key="3">
    <source>
        <dbReference type="ARBA" id="ARBA00023125"/>
    </source>
</evidence>
<sequence>MAKSSPSPSSIIVTDHAIVLRDIGTKFTQQYLKKFIDRAPDNAVTVGLEYTDNNACFDVTMKMAKGKAQNAIIATGWSKAMKTYEIEEGDICIFEFFLTRKGKLGLMIHNVRDDDSDSDMSESSESSDGRWRSLPCLPVVLSFDAGNYTKWSIYVKASLGCAGLIGHVDGTTAATHTYAVWSASDYTVLNHLHAAIDEDVADMVLSHNQTAREHWLAILELFTANKASKATYLNNDFRQLA</sequence>
<evidence type="ECO:0000313" key="7">
    <source>
        <dbReference type="Proteomes" id="UP001231189"/>
    </source>
</evidence>
<keyword evidence="3" id="KW-0238">DNA-binding</keyword>
<name>A0AAD8RMH3_LOLMU</name>
<keyword evidence="7" id="KW-1185">Reference proteome</keyword>
<evidence type="ECO:0000313" key="6">
    <source>
        <dbReference type="EMBL" id="KAK1627505.1"/>
    </source>
</evidence>
<dbReference type="PANTHER" id="PTHR47481:SF10">
    <property type="entry name" value="COPIA-LIKE POLYPROTEIN_RETROTRANSPOSON"/>
    <property type="match status" value="1"/>
</dbReference>
<evidence type="ECO:0008006" key="8">
    <source>
        <dbReference type="Google" id="ProtNLM"/>
    </source>
</evidence>
<protein>
    <recommendedName>
        <fullName evidence="8">TF-B3 domain-containing protein</fullName>
    </recommendedName>
</protein>
<keyword evidence="2" id="KW-0805">Transcription regulation</keyword>
<gene>
    <name evidence="6" type="ORF">QYE76_001820</name>
</gene>
<dbReference type="AlphaFoldDB" id="A0AAD8RMH3"/>
<evidence type="ECO:0000256" key="1">
    <source>
        <dbReference type="ARBA" id="ARBA00004123"/>
    </source>
</evidence>
<dbReference type="GO" id="GO:0003677">
    <property type="term" value="F:DNA binding"/>
    <property type="evidence" value="ECO:0007669"/>
    <property type="project" value="UniProtKB-KW"/>
</dbReference>
<keyword evidence="4" id="KW-0804">Transcription</keyword>
<organism evidence="6 7">
    <name type="scientific">Lolium multiflorum</name>
    <name type="common">Italian ryegrass</name>
    <name type="synonym">Lolium perenne subsp. multiflorum</name>
    <dbReference type="NCBI Taxonomy" id="4521"/>
    <lineage>
        <taxon>Eukaryota</taxon>
        <taxon>Viridiplantae</taxon>
        <taxon>Streptophyta</taxon>
        <taxon>Embryophyta</taxon>
        <taxon>Tracheophyta</taxon>
        <taxon>Spermatophyta</taxon>
        <taxon>Magnoliopsida</taxon>
        <taxon>Liliopsida</taxon>
        <taxon>Poales</taxon>
        <taxon>Poaceae</taxon>
        <taxon>BOP clade</taxon>
        <taxon>Pooideae</taxon>
        <taxon>Poodae</taxon>
        <taxon>Poeae</taxon>
        <taxon>Poeae Chloroplast Group 2 (Poeae type)</taxon>
        <taxon>Loliodinae</taxon>
        <taxon>Loliinae</taxon>
        <taxon>Lolium</taxon>
    </lineage>
</organism>
<reference evidence="6" key="1">
    <citation type="submission" date="2023-07" db="EMBL/GenBank/DDBJ databases">
        <title>A chromosome-level genome assembly of Lolium multiflorum.</title>
        <authorList>
            <person name="Chen Y."/>
            <person name="Copetti D."/>
            <person name="Kolliker R."/>
            <person name="Studer B."/>
        </authorList>
    </citation>
    <scope>NUCLEOTIDE SEQUENCE</scope>
    <source>
        <strain evidence="6">02402/16</strain>
        <tissue evidence="6">Leaf</tissue>
    </source>
</reference>
<evidence type="ECO:0000256" key="2">
    <source>
        <dbReference type="ARBA" id="ARBA00023015"/>
    </source>
</evidence>
<dbReference type="Gene3D" id="2.40.330.10">
    <property type="entry name" value="DNA-binding pseudobarrel domain"/>
    <property type="match status" value="1"/>
</dbReference>
<accession>A0AAD8RMH3</accession>
<comment type="subcellular location">
    <subcellularLocation>
        <location evidence="1">Nucleus</location>
    </subcellularLocation>
</comment>
<dbReference type="PANTHER" id="PTHR47481">
    <property type="match status" value="1"/>
</dbReference>
<keyword evidence="5" id="KW-0539">Nucleus</keyword>
<dbReference type="InterPro" id="IPR015300">
    <property type="entry name" value="DNA-bd_pseudobarrel_sf"/>
</dbReference>